<keyword evidence="5 8" id="KW-0460">Magnesium</keyword>
<evidence type="ECO:0000256" key="8">
    <source>
        <dbReference type="HAMAP-Rule" id="MF_00101"/>
    </source>
</evidence>
<evidence type="ECO:0000256" key="1">
    <source>
        <dbReference type="ARBA" id="ARBA00022516"/>
    </source>
</evidence>
<dbReference type="InterPro" id="IPR008278">
    <property type="entry name" value="4-PPantetheinyl_Trfase_dom"/>
</dbReference>
<evidence type="ECO:0000313" key="11">
    <source>
        <dbReference type="Proteomes" id="UP000321157"/>
    </source>
</evidence>
<evidence type="ECO:0000256" key="7">
    <source>
        <dbReference type="ARBA" id="ARBA00023160"/>
    </source>
</evidence>
<sequence>MIVGIGIDIVELERIRKIIARQEKTFLERIFTKREEGNIPQGEARKIEFVAGRYAAKEALAKALGTGIGKQFSFQDAEIIPEESGKPIVLMNDSLLENITGQKQCICHLSISHGEQYAIAQVILEKREDLSAYRG</sequence>
<dbReference type="Gene3D" id="3.90.470.20">
    <property type="entry name" value="4'-phosphopantetheinyl transferase domain"/>
    <property type="match status" value="1"/>
</dbReference>
<name>A0A511VC32_9BACL</name>
<reference evidence="10 11" key="1">
    <citation type="submission" date="2019-07" db="EMBL/GenBank/DDBJ databases">
        <title>Whole genome shotgun sequence of Aneurinibacillus danicus NBRC 102444.</title>
        <authorList>
            <person name="Hosoyama A."/>
            <person name="Uohara A."/>
            <person name="Ohji S."/>
            <person name="Ichikawa N."/>
        </authorList>
    </citation>
    <scope>NUCLEOTIDE SEQUENCE [LARGE SCALE GENOMIC DNA]</scope>
    <source>
        <strain evidence="10 11">NBRC 102444</strain>
    </source>
</reference>
<dbReference type="AlphaFoldDB" id="A0A511VC32"/>
<evidence type="ECO:0000256" key="3">
    <source>
        <dbReference type="ARBA" id="ARBA00022723"/>
    </source>
</evidence>
<evidence type="ECO:0000313" key="10">
    <source>
        <dbReference type="EMBL" id="GEN35911.1"/>
    </source>
</evidence>
<dbReference type="HAMAP" id="MF_00101">
    <property type="entry name" value="AcpS"/>
    <property type="match status" value="1"/>
</dbReference>
<dbReference type="NCBIfam" id="TIGR00556">
    <property type="entry name" value="pantethn_trn"/>
    <property type="match status" value="1"/>
</dbReference>
<comment type="subcellular location">
    <subcellularLocation>
        <location evidence="8">Cytoplasm</location>
    </subcellularLocation>
</comment>
<keyword evidence="6 8" id="KW-0443">Lipid metabolism</keyword>
<gene>
    <name evidence="8 10" type="primary">acpS</name>
    <name evidence="10" type="ORF">ADA01nite_33710</name>
</gene>
<feature type="domain" description="4'-phosphopantetheinyl transferase" evidence="9">
    <location>
        <begin position="4"/>
        <end position="120"/>
    </location>
</feature>
<protein>
    <recommendedName>
        <fullName evidence="8">Holo-[acyl-carrier-protein] synthase</fullName>
        <shortName evidence="8">Holo-ACP synthase</shortName>
        <ecNumber evidence="8">2.7.8.7</ecNumber>
    </recommendedName>
    <alternativeName>
        <fullName evidence="8">4'-phosphopantetheinyl transferase AcpS</fullName>
    </alternativeName>
</protein>
<dbReference type="GO" id="GO:0006633">
    <property type="term" value="P:fatty acid biosynthetic process"/>
    <property type="evidence" value="ECO:0007669"/>
    <property type="project" value="UniProtKB-UniRule"/>
</dbReference>
<feature type="binding site" evidence="8">
    <location>
        <position position="58"/>
    </location>
    <ligand>
        <name>Mg(2+)</name>
        <dbReference type="ChEBI" id="CHEBI:18420"/>
    </ligand>
</feature>
<dbReference type="OrthoDB" id="517356at2"/>
<comment type="caution">
    <text evidence="10">The sequence shown here is derived from an EMBL/GenBank/DDBJ whole genome shotgun (WGS) entry which is preliminary data.</text>
</comment>
<dbReference type="GO" id="GO:0000287">
    <property type="term" value="F:magnesium ion binding"/>
    <property type="evidence" value="ECO:0007669"/>
    <property type="project" value="UniProtKB-UniRule"/>
</dbReference>
<keyword evidence="7 8" id="KW-0275">Fatty acid biosynthesis</keyword>
<evidence type="ECO:0000256" key="4">
    <source>
        <dbReference type="ARBA" id="ARBA00022832"/>
    </source>
</evidence>
<dbReference type="GO" id="GO:0005737">
    <property type="term" value="C:cytoplasm"/>
    <property type="evidence" value="ECO:0007669"/>
    <property type="project" value="UniProtKB-SubCell"/>
</dbReference>
<comment type="function">
    <text evidence="8">Transfers the 4'-phosphopantetheine moiety from coenzyme A to a Ser of acyl-carrier-protein.</text>
</comment>
<dbReference type="SUPFAM" id="SSF56214">
    <property type="entry name" value="4'-phosphopantetheinyl transferase"/>
    <property type="match status" value="1"/>
</dbReference>
<dbReference type="InterPro" id="IPR004568">
    <property type="entry name" value="Ppantetheine-prot_Trfase_dom"/>
</dbReference>
<comment type="catalytic activity">
    <reaction evidence="8">
        <text>apo-[ACP] + CoA = holo-[ACP] + adenosine 3',5'-bisphosphate + H(+)</text>
        <dbReference type="Rhea" id="RHEA:12068"/>
        <dbReference type="Rhea" id="RHEA-COMP:9685"/>
        <dbReference type="Rhea" id="RHEA-COMP:9690"/>
        <dbReference type="ChEBI" id="CHEBI:15378"/>
        <dbReference type="ChEBI" id="CHEBI:29999"/>
        <dbReference type="ChEBI" id="CHEBI:57287"/>
        <dbReference type="ChEBI" id="CHEBI:58343"/>
        <dbReference type="ChEBI" id="CHEBI:64479"/>
        <dbReference type="EC" id="2.7.8.7"/>
    </reaction>
</comment>
<comment type="cofactor">
    <cofactor evidence="8">
        <name>Mg(2+)</name>
        <dbReference type="ChEBI" id="CHEBI:18420"/>
    </cofactor>
</comment>
<keyword evidence="8" id="KW-0963">Cytoplasm</keyword>
<keyword evidence="3 8" id="KW-0479">Metal-binding</keyword>
<keyword evidence="2 8" id="KW-0808">Transferase</keyword>
<organism evidence="10 11">
    <name type="scientific">Aneurinibacillus danicus</name>
    <dbReference type="NCBI Taxonomy" id="267746"/>
    <lineage>
        <taxon>Bacteria</taxon>
        <taxon>Bacillati</taxon>
        <taxon>Bacillota</taxon>
        <taxon>Bacilli</taxon>
        <taxon>Bacillales</taxon>
        <taxon>Paenibacillaceae</taxon>
        <taxon>Aneurinibacillus group</taxon>
        <taxon>Aneurinibacillus</taxon>
    </lineage>
</organism>
<evidence type="ECO:0000256" key="5">
    <source>
        <dbReference type="ARBA" id="ARBA00022842"/>
    </source>
</evidence>
<keyword evidence="1 8" id="KW-0444">Lipid biosynthesis</keyword>
<evidence type="ECO:0000256" key="6">
    <source>
        <dbReference type="ARBA" id="ARBA00023098"/>
    </source>
</evidence>
<dbReference type="Pfam" id="PF01648">
    <property type="entry name" value="ACPS"/>
    <property type="match status" value="1"/>
</dbReference>
<evidence type="ECO:0000256" key="2">
    <source>
        <dbReference type="ARBA" id="ARBA00022679"/>
    </source>
</evidence>
<keyword evidence="4 8" id="KW-0276">Fatty acid metabolism</keyword>
<dbReference type="Proteomes" id="UP000321157">
    <property type="component" value="Unassembled WGS sequence"/>
</dbReference>
<dbReference type="RefSeq" id="WP_146811418.1">
    <property type="nucleotide sequence ID" value="NZ_BJXX01000158.1"/>
</dbReference>
<feature type="binding site" evidence="8">
    <location>
        <position position="8"/>
    </location>
    <ligand>
        <name>Mg(2+)</name>
        <dbReference type="ChEBI" id="CHEBI:18420"/>
    </ligand>
</feature>
<comment type="similarity">
    <text evidence="8">Belongs to the P-Pant transferase superfamily. AcpS family.</text>
</comment>
<proteinExistence type="inferred from homology"/>
<dbReference type="InterPro" id="IPR002582">
    <property type="entry name" value="ACPS"/>
</dbReference>
<keyword evidence="11" id="KW-1185">Reference proteome</keyword>
<dbReference type="NCBIfam" id="TIGR00516">
    <property type="entry name" value="acpS"/>
    <property type="match status" value="1"/>
</dbReference>
<dbReference type="EMBL" id="BJXX01000158">
    <property type="protein sequence ID" value="GEN35911.1"/>
    <property type="molecule type" value="Genomic_DNA"/>
</dbReference>
<accession>A0A511VC32</accession>
<evidence type="ECO:0000259" key="9">
    <source>
        <dbReference type="Pfam" id="PF01648"/>
    </source>
</evidence>
<dbReference type="InterPro" id="IPR037143">
    <property type="entry name" value="4-PPantetheinyl_Trfase_dom_sf"/>
</dbReference>
<dbReference type="GO" id="GO:0008897">
    <property type="term" value="F:holo-[acyl-carrier-protein] synthase activity"/>
    <property type="evidence" value="ECO:0007669"/>
    <property type="project" value="UniProtKB-UniRule"/>
</dbReference>
<dbReference type="EC" id="2.7.8.7" evidence="8"/>